<feature type="compositionally biased region" description="Low complexity" evidence="11">
    <location>
        <begin position="426"/>
        <end position="450"/>
    </location>
</feature>
<feature type="region of interest" description="Disordered" evidence="11">
    <location>
        <begin position="2001"/>
        <end position="2036"/>
    </location>
</feature>
<evidence type="ECO:0000256" key="3">
    <source>
        <dbReference type="ARBA" id="ARBA00012759"/>
    </source>
</evidence>
<evidence type="ECO:0000256" key="4">
    <source>
        <dbReference type="ARBA" id="ARBA00022670"/>
    </source>
</evidence>
<feature type="compositionally biased region" description="Basic residues" evidence="11">
    <location>
        <begin position="451"/>
        <end position="461"/>
    </location>
</feature>
<feature type="compositionally biased region" description="Low complexity" evidence="11">
    <location>
        <begin position="1612"/>
        <end position="1624"/>
    </location>
</feature>
<feature type="compositionally biased region" description="Polar residues" evidence="11">
    <location>
        <begin position="340"/>
        <end position="359"/>
    </location>
</feature>
<feature type="compositionally biased region" description="Polar residues" evidence="11">
    <location>
        <begin position="381"/>
        <end position="395"/>
    </location>
</feature>
<feature type="compositionally biased region" description="Basic and acidic residues" evidence="11">
    <location>
        <begin position="1625"/>
        <end position="1640"/>
    </location>
</feature>
<dbReference type="GO" id="GO:0006508">
    <property type="term" value="P:proteolysis"/>
    <property type="evidence" value="ECO:0007669"/>
    <property type="project" value="UniProtKB-KW"/>
</dbReference>
<sequence>MISANYKNVSDEKQIQVYKTAIIVELMLPCPKVGVTLVFAENPAHVSGFLVVPGLAVLCGVGHLASGCKTPPPPHPLLATLRGRLRRLMMTTETESVEDGGGGSGSGGGDGGGGGSGGGGGGGTADRSTSGHSSGSSSGGGGSSSVAEEASAKVARVNTASTVSRSTIVQDSSMAEATTTSRFSTATTKVKTIKIVKKTSPLIASAISDLNSRAEASLGGASPRRPLACGSKKMIRPIKIQQETPTTTKSSNKDVSKAADGKVIDVKVKETKVEVVKVCDSNSKETNAAGASTSSTVSSENTQEVPGKAVTVSNVQLSENEASCSTGKVIPIIRKGSPGPKQSSKVVTTTGKATKSLNNAKDALRPKRQSSPLSKTEESAQTKQDAPQTEQTRLPSESEKVAVEASLNCTTIENPENSKVATASSSASVSSSSSVSSSASSGSVSSNKTVKAVKVKKPAKTRKQESTEVAPDDTTTSESCSIRESIKKSKLVGKVKARKAATIQDIATEDGQTSPQEATGVPEISVSGAAASSSDVPKIDINGEGDGEEDTQVTNTESGAVANWDPKAERDTEEPELDSVCVVVRDMSGFNTSVNQVTLAMSTQSTCGQLMAEVGRRFKYDPDSFSLVLQCSNGDQVEVEKMEAERALAHARFRIEGSARNNLILCDLGGRPPRRADDDDLTLGASASPTTTIAIPATTTTEKTALERSFIAYDTSATTSDYSSYSSPLIKHDSGFVGLVNQAMTCYLNSLLQTLFMTPEFRNALYQWEFKGTEEEASKNIPCQLQRLFLQLQTTTKSAVETTKLTRSFGWDSSEAWQQHDIQELCRVMFDALEQCFKNTHQSDLINTLYEGKMKDYVKCLECGNERAREDTYLDIPLPIRPFGSTSAYKSVEEALRAFVSPEVLTGNNQYKCSRCDALCDAHKGLKFTRFPYLLTIHLMRFDFDYQTLHRIKLNDKVTFPDVLDLNHFIDGDTGMRGEEGGDKPASGVDDSSTTDSGSALDAEDASLENTSASLPESDNQEEDEGIDVSSSSAYNNERNRAWGAASGGGPYMYQLFSIMVHSGSASGGHYYAYIKDFTSGEWYCFNDQSVTKITYDDIRKTYGGSGSSRSGGYYSSWSYSANAYMLMYRQVDRERNVYSLTTEEFPQHIKDLIKRMSEEEAAEREQRELERSTCRIKLFCRIPGQSQMVERKLRVHKYSTLTETTLQAYKELGLENIVPLERCRLVKYEEFHESLESSFEGQEEEPMYEVLGGVRTSYKFDLLMEIRDEDKQFEVYKPGGTTIKAHVVNLSTEEVEGPFTLRGSLSMTVQDLKELLGRSLDLNHETMRVVLERYYNDLRPLTSDTKTLKMEGFYRSNKVYVEASGEEAVDFFSGSQMYSILDRYENTITLYCPLPDTSPEALEELQIPPYKEEVVVEATAETEGPCSTVATDEPTTPSTTTTTTTTALATETTDITASSAPPPASSPAESAASPASCSSKDSGISSKGGITDTGSSSDGSGTISRGSSLVSPTSSSSSSSPTTSTSSPSSSSSSSPSSVTQQTSPQQQHLPSPSPLAVTTITTITCATPSSTPTASPTAASTTLVLGNCSDGEDEGIADADSGTGSSHVNSDQSASEDSSLTSDSDRTLVGEPPEDRLSDTSNSPDYHNVSPPTDPVGAATAATSATTADAKAGDETGGGWGLPIFQDTDAAWGDDEKTTPQLKRYFRAEYFTEEDTGARMLRVWVDKRITIGQLKKEMQRWVGVSQDHFKLFKIYSNSQEFECTRMTESLTSYGDNTRLSVRLGRALLPGEHRGKVYLLEPHNFEDPSKFLIDWVVRKGDTVANAKRAIVREVNARCPGMNLVPERVRLRKKSWKTPQAIYLDQHKFDDDITLFSNWELFLQVLDGPEQKTANVDELAIFVKRWRPSSHTTDPLTEIIIPEPTTSALRAKLSEVSEIAAENIEFAKGKGTFPCDMSVLDIASELDWSPRTGQLDQRPLYIMDDGAMIYYRDKTEPVKELTEEQRRDLAVSENQRLNRESQYCPSSSFTPSTSSYSTLRSREKGLKIYLNHDD</sequence>
<accession>A0AAW0TL64</accession>
<keyword evidence="14" id="KW-1185">Reference proteome</keyword>
<dbReference type="InterPro" id="IPR038765">
    <property type="entry name" value="Papain-like_cys_pep_sf"/>
</dbReference>
<dbReference type="Pfam" id="PF19718">
    <property type="entry name" value="USP47_C"/>
    <property type="match status" value="1"/>
</dbReference>
<feature type="region of interest" description="Disordered" evidence="11">
    <location>
        <begin position="974"/>
        <end position="1033"/>
    </location>
</feature>
<feature type="region of interest" description="Disordered" evidence="11">
    <location>
        <begin position="331"/>
        <end position="402"/>
    </location>
</feature>
<dbReference type="GO" id="GO:0005829">
    <property type="term" value="C:cytosol"/>
    <property type="evidence" value="ECO:0007669"/>
    <property type="project" value="TreeGrafter"/>
</dbReference>
<feature type="compositionally biased region" description="Gly residues" evidence="11">
    <location>
        <begin position="99"/>
        <end position="124"/>
    </location>
</feature>
<feature type="compositionally biased region" description="Polar residues" evidence="11">
    <location>
        <begin position="473"/>
        <end position="482"/>
    </location>
</feature>
<feature type="region of interest" description="Disordered" evidence="11">
    <location>
        <begin position="426"/>
        <end position="483"/>
    </location>
</feature>
<feature type="region of interest" description="Disordered" evidence="11">
    <location>
        <begin position="285"/>
        <end position="307"/>
    </location>
</feature>
<protein>
    <recommendedName>
        <fullName evidence="8">Ubiquitin carboxyl-terminal hydrolase 47</fullName>
        <ecNumber evidence="3">3.4.19.12</ecNumber>
    </recommendedName>
    <alternativeName>
        <fullName evidence="9">Ubiquitin thioesterase 47</fullName>
    </alternativeName>
    <alternativeName>
        <fullName evidence="10">Ubiquitin-specific-processing protease 47</fullName>
    </alternativeName>
</protein>
<reference evidence="13 14" key="1">
    <citation type="submission" date="2023-03" db="EMBL/GenBank/DDBJ databases">
        <title>High-quality genome of Scylla paramamosain provides insights in environmental adaptation.</title>
        <authorList>
            <person name="Zhang L."/>
        </authorList>
    </citation>
    <scope>NUCLEOTIDE SEQUENCE [LARGE SCALE GENOMIC DNA]</scope>
    <source>
        <strain evidence="13">LZ_2023a</strain>
        <tissue evidence="13">Muscle</tissue>
    </source>
</reference>
<feature type="compositionally biased region" description="Polar residues" evidence="11">
    <location>
        <begin position="2012"/>
        <end position="2025"/>
    </location>
</feature>
<feature type="compositionally biased region" description="Low complexity" evidence="11">
    <location>
        <begin position="2026"/>
        <end position="2036"/>
    </location>
</feature>
<gene>
    <name evidence="13" type="ORF">O3P69_020208</name>
</gene>
<feature type="compositionally biased region" description="Basic and acidic residues" evidence="11">
    <location>
        <begin position="2001"/>
        <end position="2010"/>
    </location>
</feature>
<dbReference type="Pfam" id="PF25985">
    <property type="entry name" value="Ubiquitin_USP47_N"/>
    <property type="match status" value="1"/>
</dbReference>
<feature type="domain" description="USP" evidence="12">
    <location>
        <begin position="737"/>
        <end position="1132"/>
    </location>
</feature>
<evidence type="ECO:0000256" key="7">
    <source>
        <dbReference type="ARBA" id="ARBA00022807"/>
    </source>
</evidence>
<dbReference type="GO" id="GO:0005634">
    <property type="term" value="C:nucleus"/>
    <property type="evidence" value="ECO:0007669"/>
    <property type="project" value="TreeGrafter"/>
</dbReference>
<feature type="region of interest" description="Disordered" evidence="11">
    <location>
        <begin position="1587"/>
        <end position="1682"/>
    </location>
</feature>
<dbReference type="PROSITE" id="PS00972">
    <property type="entry name" value="USP_1"/>
    <property type="match status" value="1"/>
</dbReference>
<dbReference type="PROSITE" id="PS00973">
    <property type="entry name" value="USP_2"/>
    <property type="match status" value="1"/>
</dbReference>
<evidence type="ECO:0000256" key="10">
    <source>
        <dbReference type="ARBA" id="ARBA00032453"/>
    </source>
</evidence>
<feature type="region of interest" description="Disordered" evidence="11">
    <location>
        <begin position="1418"/>
        <end position="1555"/>
    </location>
</feature>
<dbReference type="InterPro" id="IPR050164">
    <property type="entry name" value="Peptidase_C19"/>
</dbReference>
<dbReference type="CDD" id="cd02659">
    <property type="entry name" value="peptidase_C19C"/>
    <property type="match status" value="1"/>
</dbReference>
<evidence type="ECO:0000313" key="14">
    <source>
        <dbReference type="Proteomes" id="UP001487740"/>
    </source>
</evidence>
<keyword evidence="4" id="KW-0645">Protease</keyword>
<evidence type="ECO:0000256" key="1">
    <source>
        <dbReference type="ARBA" id="ARBA00000707"/>
    </source>
</evidence>
<dbReference type="EMBL" id="JARAKH010000029">
    <property type="protein sequence ID" value="KAK8388171.1"/>
    <property type="molecule type" value="Genomic_DNA"/>
</dbReference>
<evidence type="ECO:0000256" key="8">
    <source>
        <dbReference type="ARBA" id="ARBA00026136"/>
    </source>
</evidence>
<dbReference type="GO" id="GO:0004843">
    <property type="term" value="F:cysteine-type deubiquitinase activity"/>
    <property type="evidence" value="ECO:0007669"/>
    <property type="project" value="UniProtKB-EC"/>
</dbReference>
<keyword evidence="5" id="KW-0833">Ubl conjugation pathway</keyword>
<evidence type="ECO:0000256" key="6">
    <source>
        <dbReference type="ARBA" id="ARBA00022801"/>
    </source>
</evidence>
<dbReference type="SUPFAM" id="SSF54001">
    <property type="entry name" value="Cysteine proteinases"/>
    <property type="match status" value="1"/>
</dbReference>
<dbReference type="PROSITE" id="PS50235">
    <property type="entry name" value="USP_3"/>
    <property type="match status" value="1"/>
</dbReference>
<feature type="compositionally biased region" description="Low complexity" evidence="11">
    <location>
        <begin position="1660"/>
        <end position="1672"/>
    </location>
</feature>
<evidence type="ECO:0000313" key="13">
    <source>
        <dbReference type="EMBL" id="KAK8388171.1"/>
    </source>
</evidence>
<feature type="compositionally biased region" description="Low complexity" evidence="11">
    <location>
        <begin position="987"/>
        <end position="999"/>
    </location>
</feature>
<evidence type="ECO:0000256" key="5">
    <source>
        <dbReference type="ARBA" id="ARBA00022786"/>
    </source>
</evidence>
<feature type="compositionally biased region" description="Low complexity" evidence="11">
    <location>
        <begin position="1418"/>
        <end position="1460"/>
    </location>
</feature>
<dbReference type="InterPro" id="IPR045578">
    <property type="entry name" value="USP47_C"/>
</dbReference>
<feature type="region of interest" description="Disordered" evidence="11">
    <location>
        <begin position="93"/>
        <end position="165"/>
    </location>
</feature>
<evidence type="ECO:0000256" key="2">
    <source>
        <dbReference type="ARBA" id="ARBA00009085"/>
    </source>
</evidence>
<keyword evidence="6" id="KW-0378">Hydrolase</keyword>
<dbReference type="InterPro" id="IPR028889">
    <property type="entry name" value="USP"/>
</dbReference>
<evidence type="ECO:0000259" key="12">
    <source>
        <dbReference type="PROSITE" id="PS50235"/>
    </source>
</evidence>
<proteinExistence type="inferred from homology"/>
<feature type="compositionally biased region" description="Polar residues" evidence="11">
    <location>
        <begin position="1008"/>
        <end position="1018"/>
    </location>
</feature>
<dbReference type="EC" id="3.4.19.12" evidence="3"/>
<comment type="catalytic activity">
    <reaction evidence="1">
        <text>Thiol-dependent hydrolysis of ester, thioester, amide, peptide and isopeptide bonds formed by the C-terminal Gly of ubiquitin (a 76-residue protein attached to proteins as an intracellular targeting signal).</text>
        <dbReference type="EC" id="3.4.19.12"/>
    </reaction>
</comment>
<dbReference type="Gene3D" id="3.90.70.10">
    <property type="entry name" value="Cysteine proteinases"/>
    <property type="match status" value="1"/>
</dbReference>
<dbReference type="PANTHER" id="PTHR24006">
    <property type="entry name" value="UBIQUITIN CARBOXYL-TERMINAL HYDROLASE"/>
    <property type="match status" value="1"/>
</dbReference>
<evidence type="ECO:0000256" key="9">
    <source>
        <dbReference type="ARBA" id="ARBA00029910"/>
    </source>
</evidence>
<dbReference type="PANTHER" id="PTHR24006:SF702">
    <property type="entry name" value="UBIQUITIN CARBOXYL-TERMINAL HYDROLASE 47"/>
    <property type="match status" value="1"/>
</dbReference>
<dbReference type="Proteomes" id="UP001487740">
    <property type="component" value="Unassembled WGS sequence"/>
</dbReference>
<comment type="caution">
    <text evidence="13">The sequence shown here is derived from an EMBL/GenBank/DDBJ whole genome shotgun (WGS) entry which is preliminary data.</text>
</comment>
<dbReference type="InterPro" id="IPR001394">
    <property type="entry name" value="Peptidase_C19_UCH"/>
</dbReference>
<organism evidence="13 14">
    <name type="scientific">Scylla paramamosain</name>
    <name type="common">Mud crab</name>
    <dbReference type="NCBI Taxonomy" id="85552"/>
    <lineage>
        <taxon>Eukaryota</taxon>
        <taxon>Metazoa</taxon>
        <taxon>Ecdysozoa</taxon>
        <taxon>Arthropoda</taxon>
        <taxon>Crustacea</taxon>
        <taxon>Multicrustacea</taxon>
        <taxon>Malacostraca</taxon>
        <taxon>Eumalacostraca</taxon>
        <taxon>Eucarida</taxon>
        <taxon>Decapoda</taxon>
        <taxon>Pleocyemata</taxon>
        <taxon>Brachyura</taxon>
        <taxon>Eubrachyura</taxon>
        <taxon>Portunoidea</taxon>
        <taxon>Portunidae</taxon>
        <taxon>Portuninae</taxon>
        <taxon>Scylla</taxon>
    </lineage>
</organism>
<dbReference type="GO" id="GO:0016579">
    <property type="term" value="P:protein deubiquitination"/>
    <property type="evidence" value="ECO:0007669"/>
    <property type="project" value="InterPro"/>
</dbReference>
<dbReference type="Pfam" id="PF00443">
    <property type="entry name" value="UCH"/>
    <property type="match status" value="1"/>
</dbReference>
<feature type="region of interest" description="Disordered" evidence="11">
    <location>
        <begin position="526"/>
        <end position="576"/>
    </location>
</feature>
<evidence type="ECO:0000256" key="11">
    <source>
        <dbReference type="SAM" id="MobiDB-lite"/>
    </source>
</evidence>
<dbReference type="InterPro" id="IPR018200">
    <property type="entry name" value="USP_CS"/>
</dbReference>
<feature type="compositionally biased region" description="Low complexity" evidence="11">
    <location>
        <begin position="1467"/>
        <end position="1552"/>
    </location>
</feature>
<comment type="similarity">
    <text evidence="2">Belongs to the peptidase C19 family.</text>
</comment>
<feature type="compositionally biased region" description="Low complexity" evidence="11">
    <location>
        <begin position="286"/>
        <end position="299"/>
    </location>
</feature>
<keyword evidence="7" id="KW-0788">Thiol protease</keyword>
<name>A0AAW0TL64_SCYPA</name>
<feature type="compositionally biased region" description="Basic and acidic residues" evidence="11">
    <location>
        <begin position="974"/>
        <end position="983"/>
    </location>
</feature>